<comment type="subcellular location">
    <subcellularLocation>
        <location evidence="1">Cell membrane</location>
        <topology evidence="1">Multi-pass membrane protein</topology>
    </subcellularLocation>
</comment>
<feature type="transmembrane region" description="Helical" evidence="6">
    <location>
        <begin position="159"/>
        <end position="181"/>
    </location>
</feature>
<evidence type="ECO:0000256" key="3">
    <source>
        <dbReference type="ARBA" id="ARBA00022692"/>
    </source>
</evidence>
<evidence type="ECO:0000256" key="6">
    <source>
        <dbReference type="SAM" id="Phobius"/>
    </source>
</evidence>
<dbReference type="PANTHER" id="PTHR30250">
    <property type="entry name" value="PST FAMILY PREDICTED COLANIC ACID TRANSPORTER"/>
    <property type="match status" value="1"/>
</dbReference>
<name>A0ABS2FQC9_9FIRM</name>
<evidence type="ECO:0000256" key="4">
    <source>
        <dbReference type="ARBA" id="ARBA00022989"/>
    </source>
</evidence>
<feature type="transmembrane region" description="Helical" evidence="6">
    <location>
        <begin position="38"/>
        <end position="55"/>
    </location>
</feature>
<keyword evidence="5 6" id="KW-0472">Membrane</keyword>
<keyword evidence="8" id="KW-1185">Reference proteome</keyword>
<feature type="transmembrane region" description="Helical" evidence="6">
    <location>
        <begin position="375"/>
        <end position="397"/>
    </location>
</feature>
<evidence type="ECO:0000256" key="1">
    <source>
        <dbReference type="ARBA" id="ARBA00004651"/>
    </source>
</evidence>
<feature type="transmembrane region" description="Helical" evidence="6">
    <location>
        <begin position="75"/>
        <end position="95"/>
    </location>
</feature>
<accession>A0ABS2FQC9</accession>
<evidence type="ECO:0000256" key="5">
    <source>
        <dbReference type="ARBA" id="ARBA00023136"/>
    </source>
</evidence>
<sequence>MNIILKISTFVFPLITFPYVSRVLGPIGNGKVSFATSVIYYFSLIATLGIPTYGVKICAQFRDNKQRLSKIVKELLAIESIMMVISYILFFALLYTVPRLYQDKTLMIINSISIILTVFGVEWFYQAIEQYDYITIRNILFKIVSIFLMFGCIHESGDYVLYGAITVLGTVGSNVLNIIRLRKLVDFKNNQKLELLRHIRPIMILFMFSASTMVYTSLDTVMLGFIKGDEAVGYYNTAVKLKNLLVSLVTALGTVLLPRLSNILANKDYESFNRLIRQSFNFVMMIALPITVYCVIEAERCIDFLAGPGYDPSILPMQLISFAIVFIGFTNIIGMQVLIPLGKEKYTVISTVVGAIVNLVLNIVLIPMWSSAGAALATTIAELFVLIVQINYIKSLISKFIDLKNQVKIISACFISIIILVLNNLFIRVNSSFISLLETSVLFFGTYGIILILLKEKMLFSSICNMRNKFFKKK</sequence>
<feature type="transmembrane region" description="Helical" evidence="6">
    <location>
        <begin position="433"/>
        <end position="454"/>
    </location>
</feature>
<evidence type="ECO:0000313" key="7">
    <source>
        <dbReference type="EMBL" id="MBM6831994.1"/>
    </source>
</evidence>
<feature type="transmembrane region" description="Helical" evidence="6">
    <location>
        <begin position="107"/>
        <end position="125"/>
    </location>
</feature>
<gene>
    <name evidence="7" type="ORF">H5982_07760</name>
</gene>
<comment type="caution">
    <text evidence="7">The sequence shown here is derived from an EMBL/GenBank/DDBJ whole genome shotgun (WGS) entry which is preliminary data.</text>
</comment>
<feature type="transmembrane region" description="Helical" evidence="6">
    <location>
        <begin position="409"/>
        <end position="427"/>
    </location>
</feature>
<feature type="transmembrane region" description="Helical" evidence="6">
    <location>
        <begin position="134"/>
        <end position="153"/>
    </location>
</feature>
<evidence type="ECO:0000256" key="2">
    <source>
        <dbReference type="ARBA" id="ARBA00022475"/>
    </source>
</evidence>
<organism evidence="7 8">
    <name type="scientific">Faecalicoccus acidiformans</name>
    <dbReference type="NCBI Taxonomy" id="915173"/>
    <lineage>
        <taxon>Bacteria</taxon>
        <taxon>Bacillati</taxon>
        <taxon>Bacillota</taxon>
        <taxon>Erysipelotrichia</taxon>
        <taxon>Erysipelotrichales</taxon>
        <taxon>Erysipelotrichaceae</taxon>
        <taxon>Faecalicoccus</taxon>
    </lineage>
</organism>
<feature type="transmembrane region" description="Helical" evidence="6">
    <location>
        <begin position="346"/>
        <end position="369"/>
    </location>
</feature>
<dbReference type="EMBL" id="JACJLU010000010">
    <property type="protein sequence ID" value="MBM6831994.1"/>
    <property type="molecule type" value="Genomic_DNA"/>
</dbReference>
<feature type="transmembrane region" description="Helical" evidence="6">
    <location>
        <begin position="238"/>
        <end position="258"/>
    </location>
</feature>
<keyword evidence="2" id="KW-1003">Cell membrane</keyword>
<dbReference type="PANTHER" id="PTHR30250:SF11">
    <property type="entry name" value="O-ANTIGEN TRANSPORTER-RELATED"/>
    <property type="match status" value="1"/>
</dbReference>
<dbReference type="InterPro" id="IPR002797">
    <property type="entry name" value="Polysacc_synth"/>
</dbReference>
<protein>
    <submittedName>
        <fullName evidence="7">Oligosaccharide flippase family protein</fullName>
    </submittedName>
</protein>
<dbReference type="InterPro" id="IPR050833">
    <property type="entry name" value="Poly_Biosynth_Transport"/>
</dbReference>
<evidence type="ECO:0000313" key="8">
    <source>
        <dbReference type="Proteomes" id="UP000775500"/>
    </source>
</evidence>
<dbReference type="Proteomes" id="UP000775500">
    <property type="component" value="Unassembled WGS sequence"/>
</dbReference>
<feature type="transmembrane region" description="Helical" evidence="6">
    <location>
        <begin position="318"/>
        <end position="339"/>
    </location>
</feature>
<feature type="transmembrane region" description="Helical" evidence="6">
    <location>
        <begin position="202"/>
        <end position="226"/>
    </location>
</feature>
<dbReference type="CDD" id="cd13128">
    <property type="entry name" value="MATE_Wzx_like"/>
    <property type="match status" value="1"/>
</dbReference>
<keyword evidence="3 6" id="KW-0812">Transmembrane</keyword>
<keyword evidence="4 6" id="KW-1133">Transmembrane helix</keyword>
<proteinExistence type="predicted"/>
<reference evidence="7 8" key="1">
    <citation type="journal article" date="2021" name="Sci. Rep.">
        <title>The distribution of antibiotic resistance genes in chicken gut microbiota commensals.</title>
        <authorList>
            <person name="Juricova H."/>
            <person name="Matiasovicova J."/>
            <person name="Kubasova T."/>
            <person name="Cejkova D."/>
            <person name="Rychlik I."/>
        </authorList>
    </citation>
    <scope>NUCLEOTIDE SEQUENCE [LARGE SCALE GENOMIC DNA]</scope>
    <source>
        <strain evidence="7 8">An423</strain>
    </source>
</reference>
<dbReference type="RefSeq" id="WP_204686293.1">
    <property type="nucleotide sequence ID" value="NZ_JACJLU010000010.1"/>
</dbReference>
<dbReference type="Pfam" id="PF01943">
    <property type="entry name" value="Polysacc_synt"/>
    <property type="match status" value="1"/>
</dbReference>
<feature type="transmembrane region" description="Helical" evidence="6">
    <location>
        <begin position="279"/>
        <end position="298"/>
    </location>
</feature>